<protein>
    <submittedName>
        <fullName evidence="1">Uncharacterized protein</fullName>
    </submittedName>
</protein>
<dbReference type="EnsemblMetazoa" id="AMIN014423-RB">
    <property type="protein sequence ID" value="AMIN014423-PB"/>
    <property type="gene ID" value="AMIN014423"/>
</dbReference>
<proteinExistence type="predicted"/>
<keyword evidence="2" id="KW-1185">Reference proteome</keyword>
<reference evidence="1" key="2">
    <citation type="submission" date="2020-05" db="UniProtKB">
        <authorList>
            <consortium name="EnsemblMetazoa"/>
        </authorList>
    </citation>
    <scope>IDENTIFICATION</scope>
    <source>
        <strain evidence="1">MINIMUS1</strain>
    </source>
</reference>
<dbReference type="VEuPathDB" id="VectorBase:AMIN014423"/>
<name>A0A182WP07_9DIPT</name>
<dbReference type="AlphaFoldDB" id="A0A182WP07"/>
<evidence type="ECO:0000313" key="1">
    <source>
        <dbReference type="EnsemblMetazoa" id="AMIN014423-PB"/>
    </source>
</evidence>
<dbReference type="Proteomes" id="UP000075920">
    <property type="component" value="Unassembled WGS sequence"/>
</dbReference>
<sequence length="44" mass="5187">MLLQLNSVWGFSFSGRVYIQRATNFPSLIYYIDTHTHTRTGKEH</sequence>
<evidence type="ECO:0000313" key="2">
    <source>
        <dbReference type="Proteomes" id="UP000075920"/>
    </source>
</evidence>
<reference evidence="2" key="1">
    <citation type="submission" date="2013-03" db="EMBL/GenBank/DDBJ databases">
        <title>The Genome Sequence of Anopheles minimus MINIMUS1.</title>
        <authorList>
            <consortium name="The Broad Institute Genomics Platform"/>
            <person name="Neafsey D.E."/>
            <person name="Walton C."/>
            <person name="Walker B."/>
            <person name="Young S.K."/>
            <person name="Zeng Q."/>
            <person name="Gargeya S."/>
            <person name="Fitzgerald M."/>
            <person name="Haas B."/>
            <person name="Abouelleil A."/>
            <person name="Allen A.W."/>
            <person name="Alvarado L."/>
            <person name="Arachchi H.M."/>
            <person name="Berlin A.M."/>
            <person name="Chapman S.B."/>
            <person name="Gainer-Dewar J."/>
            <person name="Goldberg J."/>
            <person name="Griggs A."/>
            <person name="Gujja S."/>
            <person name="Hansen M."/>
            <person name="Howarth C."/>
            <person name="Imamovic A."/>
            <person name="Ireland A."/>
            <person name="Larimer J."/>
            <person name="McCowan C."/>
            <person name="Murphy C."/>
            <person name="Pearson M."/>
            <person name="Poon T.W."/>
            <person name="Priest M."/>
            <person name="Roberts A."/>
            <person name="Saif S."/>
            <person name="Shea T."/>
            <person name="Sisk P."/>
            <person name="Sykes S."/>
            <person name="Wortman J."/>
            <person name="Nusbaum C."/>
            <person name="Birren B."/>
        </authorList>
    </citation>
    <scope>NUCLEOTIDE SEQUENCE [LARGE SCALE GENOMIC DNA]</scope>
    <source>
        <strain evidence="2">MINIMUS1</strain>
    </source>
</reference>
<organism evidence="1 2">
    <name type="scientific">Anopheles minimus</name>
    <dbReference type="NCBI Taxonomy" id="112268"/>
    <lineage>
        <taxon>Eukaryota</taxon>
        <taxon>Metazoa</taxon>
        <taxon>Ecdysozoa</taxon>
        <taxon>Arthropoda</taxon>
        <taxon>Hexapoda</taxon>
        <taxon>Insecta</taxon>
        <taxon>Pterygota</taxon>
        <taxon>Neoptera</taxon>
        <taxon>Endopterygota</taxon>
        <taxon>Diptera</taxon>
        <taxon>Nematocera</taxon>
        <taxon>Culicoidea</taxon>
        <taxon>Culicidae</taxon>
        <taxon>Anophelinae</taxon>
        <taxon>Anopheles</taxon>
    </lineage>
</organism>
<accession>A0A182WP07</accession>